<dbReference type="PANTHER" id="PTHR36578:SF2">
    <property type="entry name" value="PA14 DOMAIN-CONTAINING PROTEIN"/>
    <property type="match status" value="1"/>
</dbReference>
<sequence>MEKRATVSVSCLPQPSGIDHKSSEDTAQAFLRDPYYANIAKSASTPQGYTTTFMNLNASNNAYGYLGYSLLQQYDVEACAAKCDEISVCQAFNIYFERDPGLEPDSPSCANPASTTQIKCVLWSGPVTVENAVNTGQWRNSFQVAITGSNGYVNKSIDTPPGYSGAIYLGSSTINSTQDCNHDDAYLGMRIFTNEPFDASLCATACSAMSIANKAADPSTPTCQLFTTYLLYKNGKSVGQYCSMYSRAWSSSFATNTGFTSGTDRYTIGFSYAFVNTSSNGIPTSACIASSSSISPQSIISSALSSVAASLVPIASTTAPSGSIFTVDTSTSTSSSSFSSSSPSSSSSVLSSASSAALTSDYSTFSTSSAAVPTMALTSTLSTLASSMPTSSSSAAVSDVSICETASDCSNNTAKTICANNICATPGNMTDSHNCGYDPTWIGRDCGDFECFGGRCVFDTCAINQTTIRTRINLGIGNGTNVYYLAWYYAEDGTNPPDSIALASTVPPTLGLFFAPSEYNPGFYDLRVENYVGLFLGYSPATGYMVWNHTAGPNTGIWRADGCDGDMVMTYNGQTYHFATDKNNYAVALPDTTSSLDKRFSINYSNFVPFAIRNKATFISASRCQSSSPAQRVPLSDPSLAPNGCGSKGFKFPEYRFTACCNGHDTCYSTCARGFSECNNEFHDFISSAGGNGEDDAVDMFLEMTRSTIRLHHYRSMEVVAERDVNDTRLSVAQMGPELIQKATIEHPDFEILVVGRSYNPAPSVTFCTFRGFKDPGVDYHMGKIMEYGASCATPKSTSALAIVKKEPSCFEVRPHWPDRRTQTRGYRGHGNKLGFEFDCKIHVYGNNGHVRAKITAQAKETCKLLRTYLMHALYPHQVATVSNLCDLSLGPACKFCVYHLMEMDGPTKLFPVSHETVSPQSDNKPYSPILPSSQQIRKTKIKSTVVSKFDSRSRESFLTPRPPTGYCYLGDVAAMVRSKNAGPYELTFDVRFTDQEILDEIKVSGVLTRECIAKLVTPRVTMPINEGFTSLRDDLEIMSMDDENFSESNTEDMESDAEAETFMTIDYWFGKMYLKSTVAEEVLRDPIDPIDRKSLEAADSKLDTKLQRYPYDEILTSLQAQGIDRPGYNSKLPRCCSRD</sequence>
<dbReference type="GO" id="GO:0006644">
    <property type="term" value="P:phospholipid metabolic process"/>
    <property type="evidence" value="ECO:0007669"/>
    <property type="project" value="InterPro"/>
</dbReference>
<gene>
    <name evidence="2" type="ORF">KCU76_g760</name>
    <name evidence="3" type="ORF">KCV03_g9774</name>
</gene>
<name>A0A9P8G8Q4_AURME</name>
<evidence type="ECO:0000313" key="2">
    <source>
        <dbReference type="EMBL" id="KAG9700423.1"/>
    </source>
</evidence>
<dbReference type="AlphaFoldDB" id="A0A9P8G8Q4"/>
<reference evidence="3" key="1">
    <citation type="journal article" date="2021" name="J Fungi (Basel)">
        <title>Virulence traits and population genomics of the black yeast Aureobasidium melanogenum.</title>
        <authorList>
            <person name="Cernosa A."/>
            <person name="Sun X."/>
            <person name="Gostincar C."/>
            <person name="Fang C."/>
            <person name="Gunde-Cimerman N."/>
            <person name="Song Z."/>
        </authorList>
    </citation>
    <scope>NUCLEOTIDE SEQUENCE</scope>
    <source>
        <strain evidence="3">EXF-8016</strain>
        <strain evidence="2">EXF-9911</strain>
    </source>
</reference>
<evidence type="ECO:0000259" key="1">
    <source>
        <dbReference type="Pfam" id="PF14330"/>
    </source>
</evidence>
<protein>
    <recommendedName>
        <fullName evidence="1">DUF4387 domain-containing protein</fullName>
    </recommendedName>
</protein>
<dbReference type="GO" id="GO:0004623">
    <property type="term" value="F:phospholipase A2 activity"/>
    <property type="evidence" value="ECO:0007669"/>
    <property type="project" value="InterPro"/>
</dbReference>
<dbReference type="SUPFAM" id="SSF48619">
    <property type="entry name" value="Phospholipase A2, PLA2"/>
    <property type="match status" value="1"/>
</dbReference>
<feature type="non-terminal residue" evidence="3">
    <location>
        <position position="1140"/>
    </location>
</feature>
<dbReference type="EMBL" id="JAHFYH010000142">
    <property type="protein sequence ID" value="KAH0211284.1"/>
    <property type="molecule type" value="Genomic_DNA"/>
</dbReference>
<evidence type="ECO:0000313" key="4">
    <source>
        <dbReference type="Proteomes" id="UP000767238"/>
    </source>
</evidence>
<proteinExistence type="predicted"/>
<evidence type="ECO:0000313" key="3">
    <source>
        <dbReference type="EMBL" id="KAH0211284.1"/>
    </source>
</evidence>
<accession>A0A9P8G8Q4</accession>
<dbReference type="EMBL" id="JAHFXF010000016">
    <property type="protein sequence ID" value="KAG9700423.1"/>
    <property type="molecule type" value="Genomic_DNA"/>
</dbReference>
<feature type="domain" description="DUF4387" evidence="1">
    <location>
        <begin position="970"/>
        <end position="1018"/>
    </location>
</feature>
<dbReference type="Proteomes" id="UP000767238">
    <property type="component" value="Unassembled WGS sequence"/>
</dbReference>
<dbReference type="Proteomes" id="UP000779574">
    <property type="component" value="Unassembled WGS sequence"/>
</dbReference>
<organism evidence="3 4">
    <name type="scientific">Aureobasidium melanogenum</name>
    <name type="common">Aureobasidium pullulans var. melanogenum</name>
    <dbReference type="NCBI Taxonomy" id="46634"/>
    <lineage>
        <taxon>Eukaryota</taxon>
        <taxon>Fungi</taxon>
        <taxon>Dikarya</taxon>
        <taxon>Ascomycota</taxon>
        <taxon>Pezizomycotina</taxon>
        <taxon>Dothideomycetes</taxon>
        <taxon>Dothideomycetidae</taxon>
        <taxon>Dothideales</taxon>
        <taxon>Saccotheciaceae</taxon>
        <taxon>Aureobasidium</taxon>
    </lineage>
</organism>
<reference evidence="3" key="2">
    <citation type="submission" date="2021-08" db="EMBL/GenBank/DDBJ databases">
        <authorList>
            <person name="Gostincar C."/>
            <person name="Sun X."/>
            <person name="Song Z."/>
            <person name="Gunde-Cimerman N."/>
        </authorList>
    </citation>
    <scope>NUCLEOTIDE SEQUENCE</scope>
    <source>
        <strain evidence="3">EXF-8016</strain>
        <strain evidence="2">EXF-9911</strain>
    </source>
</reference>
<dbReference type="GO" id="GO:0050482">
    <property type="term" value="P:arachidonate secretion"/>
    <property type="evidence" value="ECO:0007669"/>
    <property type="project" value="InterPro"/>
</dbReference>
<dbReference type="InterPro" id="IPR025496">
    <property type="entry name" value="DUF4387"/>
</dbReference>
<dbReference type="InterPro" id="IPR036444">
    <property type="entry name" value="PLipase_A2_dom_sf"/>
</dbReference>
<comment type="caution">
    <text evidence="3">The sequence shown here is derived from an EMBL/GenBank/DDBJ whole genome shotgun (WGS) entry which is preliminary data.</text>
</comment>
<dbReference type="Pfam" id="PF14330">
    <property type="entry name" value="DUF4387"/>
    <property type="match status" value="1"/>
</dbReference>
<dbReference type="PANTHER" id="PTHR36578">
    <property type="entry name" value="CHROMOSOME 15, WHOLE GENOME SHOTGUN SEQUENCE"/>
    <property type="match status" value="1"/>
</dbReference>